<organism evidence="1 2">
    <name type="scientific">Paenibacillus illinoisensis</name>
    <dbReference type="NCBI Taxonomy" id="59845"/>
    <lineage>
        <taxon>Bacteria</taxon>
        <taxon>Bacillati</taxon>
        <taxon>Bacillota</taxon>
        <taxon>Bacilli</taxon>
        <taxon>Bacillales</taxon>
        <taxon>Paenibacillaceae</taxon>
        <taxon>Paenibacillus</taxon>
    </lineage>
</organism>
<dbReference type="RefSeq" id="WP_110820920.1">
    <property type="nucleotide sequence ID" value="NZ_PRLG01000020.1"/>
</dbReference>
<dbReference type="AlphaFoldDB" id="A0A2W0C8D3"/>
<gene>
    <name evidence="1" type="ORF">PIL02S_03410</name>
</gene>
<evidence type="ECO:0000313" key="1">
    <source>
        <dbReference type="EMBL" id="PYY28264.1"/>
    </source>
</evidence>
<dbReference type="EMBL" id="PRLG01000020">
    <property type="protein sequence ID" value="PYY28264.1"/>
    <property type="molecule type" value="Genomic_DNA"/>
</dbReference>
<accession>A0A2W0C8D3</accession>
<evidence type="ECO:0000313" key="2">
    <source>
        <dbReference type="Proteomes" id="UP000247459"/>
    </source>
</evidence>
<sequence>MQLDKYGEIIPINCYEQTVNTGDLLIANTSEFDLTEGKVYVCRAVQNDIEVENDEGEIERYSQEWFDFYRGQVVKGY</sequence>
<dbReference type="OrthoDB" id="9903696at2"/>
<dbReference type="Proteomes" id="UP000247459">
    <property type="component" value="Unassembled WGS sequence"/>
</dbReference>
<protein>
    <submittedName>
        <fullName evidence="1">Uncharacterized protein</fullName>
    </submittedName>
</protein>
<proteinExistence type="predicted"/>
<comment type="caution">
    <text evidence="1">The sequence shown here is derived from an EMBL/GenBank/DDBJ whole genome shotgun (WGS) entry which is preliminary data.</text>
</comment>
<reference evidence="1 2" key="1">
    <citation type="submission" date="2018-01" db="EMBL/GenBank/DDBJ databases">
        <title>Genome sequence of the PGP bacterium Paenibacillus illinoisensis E3.</title>
        <authorList>
            <person name="Rolli E."/>
            <person name="Marasco R."/>
            <person name="Bessem C."/>
            <person name="Michoud G."/>
            <person name="Gaiarsa S."/>
            <person name="Borin S."/>
            <person name="Daffonchio D."/>
        </authorList>
    </citation>
    <scope>NUCLEOTIDE SEQUENCE [LARGE SCALE GENOMIC DNA]</scope>
    <source>
        <strain evidence="1 2">E3</strain>
    </source>
</reference>
<name>A0A2W0C8D3_9BACL</name>